<keyword evidence="3" id="KW-0853">WD repeat</keyword>
<dbReference type="InterPro" id="IPR021133">
    <property type="entry name" value="HEAT_type_2"/>
</dbReference>
<dbReference type="EMBL" id="JBEVYD010000002">
    <property type="protein sequence ID" value="KAL3234941.1"/>
    <property type="molecule type" value="Genomic_DNA"/>
</dbReference>
<dbReference type="Proteomes" id="UP001623330">
    <property type="component" value="Unassembled WGS sequence"/>
</dbReference>
<dbReference type="PROSITE" id="PS50011">
    <property type="entry name" value="PROTEIN_KINASE_DOM"/>
    <property type="match status" value="1"/>
</dbReference>
<keyword evidence="7 11" id="KW-0418">Kinase</keyword>
<dbReference type="InterPro" id="IPR055231">
    <property type="entry name" value="2AA_helical"/>
</dbReference>
<gene>
    <name evidence="11" type="ORF">RNJ44_02729</name>
</gene>
<dbReference type="PROSITE" id="PS00108">
    <property type="entry name" value="PROTEIN_KINASE_ST"/>
    <property type="match status" value="1"/>
</dbReference>
<feature type="repeat" description="HEAT" evidence="9">
    <location>
        <begin position="447"/>
        <end position="485"/>
    </location>
</feature>
<feature type="domain" description="Protein kinase" evidence="10">
    <location>
        <begin position="27"/>
        <end position="308"/>
    </location>
</feature>
<dbReference type="SMART" id="SM00220">
    <property type="entry name" value="S_TKc"/>
    <property type="match status" value="1"/>
</dbReference>
<dbReference type="Gene3D" id="1.10.510.10">
    <property type="entry name" value="Transferase(Phosphotransferase) domain 1"/>
    <property type="match status" value="1"/>
</dbReference>
<evidence type="ECO:0000256" key="6">
    <source>
        <dbReference type="ARBA" id="ARBA00022741"/>
    </source>
</evidence>
<dbReference type="InterPro" id="IPR045162">
    <property type="entry name" value="Vps15-like"/>
</dbReference>
<dbReference type="SUPFAM" id="SSF48371">
    <property type="entry name" value="ARM repeat"/>
    <property type="match status" value="1"/>
</dbReference>
<evidence type="ECO:0000259" key="10">
    <source>
        <dbReference type="PROSITE" id="PS50011"/>
    </source>
</evidence>
<name>A0ABR4P039_9SACH</name>
<proteinExistence type="predicted"/>
<keyword evidence="2" id="KW-0723">Serine/threonine-protein kinase</keyword>
<keyword evidence="5" id="KW-0677">Repeat</keyword>
<evidence type="ECO:0000313" key="12">
    <source>
        <dbReference type="Proteomes" id="UP001623330"/>
    </source>
</evidence>
<dbReference type="GO" id="GO:0016301">
    <property type="term" value="F:kinase activity"/>
    <property type="evidence" value="ECO:0007669"/>
    <property type="project" value="UniProtKB-KW"/>
</dbReference>
<evidence type="ECO:0000256" key="3">
    <source>
        <dbReference type="ARBA" id="ARBA00022574"/>
    </source>
</evidence>
<dbReference type="InterPro" id="IPR008271">
    <property type="entry name" value="Ser/Thr_kinase_AS"/>
</dbReference>
<feature type="repeat" description="HEAT" evidence="9">
    <location>
        <begin position="602"/>
        <end position="640"/>
    </location>
</feature>
<evidence type="ECO:0000256" key="5">
    <source>
        <dbReference type="ARBA" id="ARBA00022737"/>
    </source>
</evidence>
<dbReference type="Gene3D" id="1.25.10.10">
    <property type="entry name" value="Leucine-rich Repeat Variant"/>
    <property type="match status" value="1"/>
</dbReference>
<dbReference type="InterPro" id="IPR000719">
    <property type="entry name" value="Prot_kinase_dom"/>
</dbReference>
<dbReference type="InterPro" id="IPR016024">
    <property type="entry name" value="ARM-type_fold"/>
</dbReference>
<accession>A0ABR4P039</accession>
<dbReference type="InterPro" id="IPR015943">
    <property type="entry name" value="WD40/YVTN_repeat-like_dom_sf"/>
</dbReference>
<dbReference type="PANTHER" id="PTHR17583">
    <property type="entry name" value="PHOSPHOINOSITIDE 3-KINASE REGULATORY SUBUNIT 4"/>
    <property type="match status" value="1"/>
</dbReference>
<organism evidence="11 12">
    <name type="scientific">Nakaseomyces bracarensis</name>
    <dbReference type="NCBI Taxonomy" id="273131"/>
    <lineage>
        <taxon>Eukaryota</taxon>
        <taxon>Fungi</taxon>
        <taxon>Dikarya</taxon>
        <taxon>Ascomycota</taxon>
        <taxon>Saccharomycotina</taxon>
        <taxon>Saccharomycetes</taxon>
        <taxon>Saccharomycetales</taxon>
        <taxon>Saccharomycetaceae</taxon>
        <taxon>Nakaseomyces</taxon>
    </lineage>
</organism>
<evidence type="ECO:0000256" key="4">
    <source>
        <dbReference type="ARBA" id="ARBA00022679"/>
    </source>
</evidence>
<dbReference type="PANTHER" id="PTHR17583:SF0">
    <property type="entry name" value="PHOSPHOINOSITIDE 3-KINASE REGULATORY SUBUNIT 4"/>
    <property type="match status" value="1"/>
</dbReference>
<keyword evidence="12" id="KW-1185">Reference proteome</keyword>
<dbReference type="Pfam" id="PF00069">
    <property type="entry name" value="Pkinase"/>
    <property type="match status" value="1"/>
</dbReference>
<evidence type="ECO:0000256" key="1">
    <source>
        <dbReference type="ARBA" id="ARBA00012513"/>
    </source>
</evidence>
<dbReference type="SUPFAM" id="SSF50978">
    <property type="entry name" value="WD40 repeat-like"/>
    <property type="match status" value="1"/>
</dbReference>
<dbReference type="CDD" id="cd13980">
    <property type="entry name" value="STKc_Vps15"/>
    <property type="match status" value="1"/>
</dbReference>
<sequence length="1410" mass="161555">MGGQLSLLAQTAPSIAIFSYIDILDETHYVTQLNNSRFLKTCKALDPNGEIVIKVFIKPKEDSSLNNVISKLKSEAILLSTLPNVLNYSKIFETNRAGYLVRQHLKTNLYDRLNSRPYFTDIESRFVAFQLLNALNDIHALNIKHGDIKTENILLTTSNWVILSDFSAHIKPAYVPEDNPGEFSFYFDTSKRRACYLAPEKFDSVLAASRTKKHNITKEMDIFSMGCCIAELFTEERPIFSLSQLFKYKNGSNSLDDILQQLNLKKIPILSELLCDMLAIDPQQRLPASELLQKYRGTLFPDYFYTFLYDYFKTLINLETSIPFTEDIEVKSTLQDKLGVIDRNLMKVYNDFSKICNALNFPVLKNEDIRTDTSDEYIHISNEYLLLCRYDENEQIPAIKDGVAVLFLNFVSQGVRNLISVESRIKSLQLLTGFSLFVSDEIKLDRVIPFVVFLFEDSSSRVRCVAIKALSDMLKEVRKLNDLNENIFVDYLLPRILQLLQNSKDDRLVRMTLAANISDFAHKANLFQEFSFFDQKTNMPDLLQDFESTEILKKYSRKLTQTFEDITVRLLTDNDACVKIALLNNILPLCSFFGREKTNDIILSHLITYLNDKDPALRMFLVQCISGIAILLGPITMEQYILPLLIQTLTDTEEIIVVSVLKNLKDLIKTGFVAKSYFHDITQIVAPLVLHPNNWIREFALLTIADLIKQLSKAEIYCILYPILRPYFDFDIEFSTDMILSSSKTPVTRVIYNLLSSWYLRSKKSFFWQRVPSNSIDSFGNSAVAFVDKKYVKENYGLNSIKNETKLDIRTNENETVPLTIEDKFWIDKFRNIGLKEAEMWKIVALREYVVRTTRSNSKKRENSNSFQNTEAVKTISLNDNMMPNTIFFDIEFLDSETPSLNDSNVSNGYESIQTSEKRTNNHSKVIEMKGSLIFKNNPMPTTVSSFKNVYVQLEPTNNHHEGQNHLTMREQKPPKFTVRSSYEGNKKTVQEYVRTLHVFPSLREYKEFGFVAEDIDNKIDIEDFKGNFVMSYPQSYNYSIVSSDILLGSKVFVVYGADQGTLSVWDISGVSSEKLKIEPLTYECSAEITSVKSLGGFDSFCVALKSGQLLVLRVSYQGEVSFKSDSQIICIRKAQVSQNPSEFITHIEYDTLGETFQIIALTNFSNILLYDIRTMELIKKIEISPKLGSCTTIAVDTKNMLLFIGSVAGVIEMWDLRFFVKIRTWTFGSSLPISQLKIITLEGINYLLVCGGISSTFFTIWNITKQTCKHVFVKSDEQPSIESFNTIDFQEDKVDNNFEHYKIDNPIIHIVKDRVFYTDCSSRRLYILDVRNPGKSLLFCGNEISSYPFSTTKVTTSLTLSLPRKSADSLEQENNLLASRRIIAIKTVKLESRNFLLVTDDSGYINVYS</sequence>
<evidence type="ECO:0000256" key="8">
    <source>
        <dbReference type="ARBA" id="ARBA00022840"/>
    </source>
</evidence>
<dbReference type="InterPro" id="IPR036322">
    <property type="entry name" value="WD40_repeat_dom_sf"/>
</dbReference>
<evidence type="ECO:0000256" key="9">
    <source>
        <dbReference type="PROSITE-ProRule" id="PRU00103"/>
    </source>
</evidence>
<protein>
    <recommendedName>
        <fullName evidence="1">non-specific serine/threonine protein kinase</fullName>
        <ecNumber evidence="1">2.7.11.1</ecNumber>
    </recommendedName>
</protein>
<evidence type="ECO:0000313" key="11">
    <source>
        <dbReference type="EMBL" id="KAL3234941.1"/>
    </source>
</evidence>
<keyword evidence="4" id="KW-0808">Transferase</keyword>
<evidence type="ECO:0000256" key="2">
    <source>
        <dbReference type="ARBA" id="ARBA00022527"/>
    </source>
</evidence>
<dbReference type="EC" id="2.7.11.1" evidence="1"/>
<evidence type="ECO:0000256" key="7">
    <source>
        <dbReference type="ARBA" id="ARBA00022777"/>
    </source>
</evidence>
<dbReference type="Pfam" id="PF22956">
    <property type="entry name" value="VPS15-like_hel"/>
    <property type="match status" value="1"/>
</dbReference>
<keyword evidence="6" id="KW-0547">Nucleotide-binding</keyword>
<keyword evidence="8" id="KW-0067">ATP-binding</keyword>
<reference evidence="11 12" key="1">
    <citation type="submission" date="2024-05" db="EMBL/GenBank/DDBJ databases">
        <title>Long read based assembly of the Candida bracarensis genome reveals expanded adhesin content.</title>
        <authorList>
            <person name="Marcet-Houben M."/>
            <person name="Ksiezopolska E."/>
            <person name="Gabaldon T."/>
        </authorList>
    </citation>
    <scope>NUCLEOTIDE SEQUENCE [LARGE SCALE GENOMIC DNA]</scope>
    <source>
        <strain evidence="11 12">CBM6</strain>
    </source>
</reference>
<dbReference type="InterPro" id="IPR011989">
    <property type="entry name" value="ARM-like"/>
</dbReference>
<comment type="caution">
    <text evidence="11">The sequence shown here is derived from an EMBL/GenBank/DDBJ whole genome shotgun (WGS) entry which is preliminary data.</text>
</comment>
<dbReference type="Gene3D" id="2.130.10.10">
    <property type="entry name" value="YVTN repeat-like/Quinoprotein amine dehydrogenase"/>
    <property type="match status" value="1"/>
</dbReference>
<dbReference type="InterPro" id="IPR011009">
    <property type="entry name" value="Kinase-like_dom_sf"/>
</dbReference>
<dbReference type="PROSITE" id="PS50077">
    <property type="entry name" value="HEAT_REPEAT"/>
    <property type="match status" value="2"/>
</dbReference>
<dbReference type="SUPFAM" id="SSF56112">
    <property type="entry name" value="Protein kinase-like (PK-like)"/>
    <property type="match status" value="1"/>
</dbReference>